<evidence type="ECO:0000256" key="1">
    <source>
        <dbReference type="SAM" id="MobiDB-lite"/>
    </source>
</evidence>
<gene>
    <name evidence="2" type="ORF">R2Q92_13830</name>
</gene>
<evidence type="ECO:0000313" key="3">
    <source>
        <dbReference type="Proteomes" id="UP001291912"/>
    </source>
</evidence>
<name>A0ABU5NA36_9MICO</name>
<sequence>MKIVASSDWRDGLPFDEPVRVADVTEGEPARCFSCGADSAPLDRTELWAVKHRHPKNHSGYVRFYCDAHVPAPQPVAPTTPPRRAAARRPRSAPVERHPAARRPSAVEEIVRAKCPDCFIEVSATGECGMCGQRVG</sequence>
<feature type="compositionally biased region" description="Basic and acidic residues" evidence="1">
    <location>
        <begin position="94"/>
        <end position="103"/>
    </location>
</feature>
<reference evidence="2 3" key="1">
    <citation type="submission" date="2023-10" db="EMBL/GenBank/DDBJ databases">
        <title>Microbacterium xanthum sp. nov., isolated from seaweed.</title>
        <authorList>
            <person name="Lee S.D."/>
        </authorList>
    </citation>
    <scope>NUCLEOTIDE SEQUENCE [LARGE SCALE GENOMIC DNA]</scope>
    <source>
        <strain evidence="2 3">KCTC 19124</strain>
    </source>
</reference>
<dbReference type="RefSeq" id="WP_194422740.1">
    <property type="nucleotide sequence ID" value="NZ_BAAAPT010000001.1"/>
</dbReference>
<protein>
    <submittedName>
        <fullName evidence="2">Glucose-6-phosphate dehydrogenase</fullName>
    </submittedName>
</protein>
<dbReference type="EMBL" id="JAWJYN010000003">
    <property type="protein sequence ID" value="MDZ8162909.1"/>
    <property type="molecule type" value="Genomic_DNA"/>
</dbReference>
<feature type="region of interest" description="Disordered" evidence="1">
    <location>
        <begin position="73"/>
        <end position="103"/>
    </location>
</feature>
<keyword evidence="3" id="KW-1185">Reference proteome</keyword>
<dbReference type="Proteomes" id="UP001291912">
    <property type="component" value="Unassembled WGS sequence"/>
</dbReference>
<organism evidence="2 3">
    <name type="scientific">Microbacterium aquimaris</name>
    <dbReference type="NCBI Taxonomy" id="459816"/>
    <lineage>
        <taxon>Bacteria</taxon>
        <taxon>Bacillati</taxon>
        <taxon>Actinomycetota</taxon>
        <taxon>Actinomycetes</taxon>
        <taxon>Micrococcales</taxon>
        <taxon>Microbacteriaceae</taxon>
        <taxon>Microbacterium</taxon>
    </lineage>
</organism>
<evidence type="ECO:0000313" key="2">
    <source>
        <dbReference type="EMBL" id="MDZ8162909.1"/>
    </source>
</evidence>
<proteinExistence type="predicted"/>
<comment type="caution">
    <text evidence="2">The sequence shown here is derived from an EMBL/GenBank/DDBJ whole genome shotgun (WGS) entry which is preliminary data.</text>
</comment>
<accession>A0ABU5NA36</accession>